<feature type="region of interest" description="Disordered" evidence="1">
    <location>
        <begin position="330"/>
        <end position="402"/>
    </location>
</feature>
<dbReference type="AlphaFoldDB" id="A0A165C7M2"/>
<keyword evidence="3" id="KW-1185">Reference proteome</keyword>
<proteinExistence type="predicted"/>
<dbReference type="InParanoid" id="A0A165C7M2"/>
<gene>
    <name evidence="2" type="ORF">EXIGLDRAFT_730331</name>
</gene>
<dbReference type="STRING" id="1314781.A0A165C7M2"/>
<evidence type="ECO:0000313" key="3">
    <source>
        <dbReference type="Proteomes" id="UP000077266"/>
    </source>
</evidence>
<organism evidence="2 3">
    <name type="scientific">Exidia glandulosa HHB12029</name>
    <dbReference type="NCBI Taxonomy" id="1314781"/>
    <lineage>
        <taxon>Eukaryota</taxon>
        <taxon>Fungi</taxon>
        <taxon>Dikarya</taxon>
        <taxon>Basidiomycota</taxon>
        <taxon>Agaricomycotina</taxon>
        <taxon>Agaricomycetes</taxon>
        <taxon>Auriculariales</taxon>
        <taxon>Exidiaceae</taxon>
        <taxon>Exidia</taxon>
    </lineage>
</organism>
<dbReference type="EMBL" id="KV426354">
    <property type="protein sequence ID" value="KZV81967.1"/>
    <property type="molecule type" value="Genomic_DNA"/>
</dbReference>
<dbReference type="Proteomes" id="UP000077266">
    <property type="component" value="Unassembled WGS sequence"/>
</dbReference>
<reference evidence="2 3" key="1">
    <citation type="journal article" date="2016" name="Mol. Biol. Evol.">
        <title>Comparative Genomics of Early-Diverging Mushroom-Forming Fungi Provides Insights into the Origins of Lignocellulose Decay Capabilities.</title>
        <authorList>
            <person name="Nagy L.G."/>
            <person name="Riley R."/>
            <person name="Tritt A."/>
            <person name="Adam C."/>
            <person name="Daum C."/>
            <person name="Floudas D."/>
            <person name="Sun H."/>
            <person name="Yadav J.S."/>
            <person name="Pangilinan J."/>
            <person name="Larsson K.H."/>
            <person name="Matsuura K."/>
            <person name="Barry K."/>
            <person name="Labutti K."/>
            <person name="Kuo R."/>
            <person name="Ohm R.A."/>
            <person name="Bhattacharya S.S."/>
            <person name="Shirouzu T."/>
            <person name="Yoshinaga Y."/>
            <person name="Martin F.M."/>
            <person name="Grigoriev I.V."/>
            <person name="Hibbett D.S."/>
        </authorList>
    </citation>
    <scope>NUCLEOTIDE SEQUENCE [LARGE SCALE GENOMIC DNA]</scope>
    <source>
        <strain evidence="2 3">HHB12029</strain>
    </source>
</reference>
<sequence length="427" mass="46890">MSVTEHPTTAANPVPFGTLVVLRIDPVASVAQLHDEQATQEALKLQPRKILAVYNSNVDLEYAEELDGFRLNAVFYLAGRGLPPAPFTAAAIPIFPAPPLADSSRPSLRTVPDCPLPDCYIYTLDKTPATVCRIYHNPVNGYRLSEDDADEYRIASMEDNRAFAPLILASMPASERARYFGGDAHTSSGAGSMDDSEDDAPSAQANGQMDELNAAMTLFPSLIQPDNVRKMTFNVEMWVRIDEGDEYATVAEYRAIQKELERIEREWAQRFVAQTLSKEPQTTAWLAGVQTDVAAEPPQELDTQSAGEYDDLVQPEDAVEHQLERQLASTDLPAPTNAHSDKMSEPSPPADTDHIDREPGLVPGDARLEAPGTDVAKPTREDCTPSLRPADPAPPTQKGDNDNVITRLLQRLSSRVRKLFIICRSAK</sequence>
<name>A0A165C7M2_EXIGL</name>
<feature type="region of interest" description="Disordered" evidence="1">
    <location>
        <begin position="180"/>
        <end position="205"/>
    </location>
</feature>
<protein>
    <submittedName>
        <fullName evidence="2">Uncharacterized protein</fullName>
    </submittedName>
</protein>
<evidence type="ECO:0000256" key="1">
    <source>
        <dbReference type="SAM" id="MobiDB-lite"/>
    </source>
</evidence>
<accession>A0A165C7M2</accession>
<evidence type="ECO:0000313" key="2">
    <source>
        <dbReference type="EMBL" id="KZV81967.1"/>
    </source>
</evidence>